<dbReference type="InterPro" id="IPR055416">
    <property type="entry name" value="RBD_LARS1"/>
</dbReference>
<dbReference type="SUPFAM" id="SSF47323">
    <property type="entry name" value="Anticodon-binding domain of a subclass of class I aminoacyl-tRNA synthetases"/>
    <property type="match status" value="1"/>
</dbReference>
<feature type="domain" description="Methionyl/Leucyl tRNA synthetase" evidence="14">
    <location>
        <begin position="706"/>
        <end position="805"/>
    </location>
</feature>
<dbReference type="InterPro" id="IPR009080">
    <property type="entry name" value="tRNAsynth_Ia_anticodon-bd"/>
</dbReference>
<reference evidence="16 17" key="1">
    <citation type="journal article" date="2015" name="Mol. Plant Microbe Interact.">
        <title>Genome, transcriptome, and functional analyses of Penicillium expansum provide new insights into secondary metabolism and pathogenicity.</title>
        <authorList>
            <person name="Ballester A.R."/>
            <person name="Marcet-Houben M."/>
            <person name="Levin E."/>
            <person name="Sela N."/>
            <person name="Selma-Lazaro C."/>
            <person name="Carmona L."/>
            <person name="Wisniewski M."/>
            <person name="Droby S."/>
            <person name="Gonzalez-Candelas L."/>
            <person name="Gabaldon T."/>
        </authorList>
    </citation>
    <scope>NUCLEOTIDE SEQUENCE [LARGE SCALE GENOMIC DNA]</scope>
    <source>
        <strain evidence="16 17">PHI-1</strain>
    </source>
</reference>
<dbReference type="Proteomes" id="UP000030104">
    <property type="component" value="Unassembled WGS sequence"/>
</dbReference>
<dbReference type="GO" id="GO:0005524">
    <property type="term" value="F:ATP binding"/>
    <property type="evidence" value="ECO:0007669"/>
    <property type="project" value="UniProtKB-KW"/>
</dbReference>
<dbReference type="GO" id="GO:0004823">
    <property type="term" value="F:leucine-tRNA ligase activity"/>
    <property type="evidence" value="ECO:0007669"/>
    <property type="project" value="UniProtKB-EC"/>
</dbReference>
<dbReference type="OrthoDB" id="10249672at2759"/>
<dbReference type="Pfam" id="PF09334">
    <property type="entry name" value="tRNA-synt_1g"/>
    <property type="match status" value="1"/>
</dbReference>
<evidence type="ECO:0000256" key="7">
    <source>
        <dbReference type="ARBA" id="ARBA00023146"/>
    </source>
</evidence>
<keyword evidence="6 10" id="KW-0648">Protein biosynthesis</keyword>
<dbReference type="PANTHER" id="PTHR45794">
    <property type="entry name" value="LEUCYL-TRNA SYNTHETASE"/>
    <property type="match status" value="1"/>
</dbReference>
<proteinExistence type="inferred from homology"/>
<evidence type="ECO:0000256" key="3">
    <source>
        <dbReference type="ARBA" id="ARBA00022598"/>
    </source>
</evidence>
<dbReference type="STRING" id="40296.A0A0A2KZV1"/>
<comment type="catalytic activity">
    <reaction evidence="9">
        <text>tRNA(Leu) + L-leucine + ATP = L-leucyl-tRNA(Leu) + AMP + diphosphate</text>
        <dbReference type="Rhea" id="RHEA:11688"/>
        <dbReference type="Rhea" id="RHEA-COMP:9613"/>
        <dbReference type="Rhea" id="RHEA-COMP:9622"/>
        <dbReference type="ChEBI" id="CHEBI:30616"/>
        <dbReference type="ChEBI" id="CHEBI:33019"/>
        <dbReference type="ChEBI" id="CHEBI:57427"/>
        <dbReference type="ChEBI" id="CHEBI:78442"/>
        <dbReference type="ChEBI" id="CHEBI:78494"/>
        <dbReference type="ChEBI" id="CHEBI:456215"/>
        <dbReference type="EC" id="6.1.1.4"/>
    </reaction>
</comment>
<evidence type="ECO:0000256" key="1">
    <source>
        <dbReference type="ARBA" id="ARBA00005594"/>
    </source>
</evidence>
<dbReference type="PhylomeDB" id="A0A0A2KZV1"/>
<dbReference type="InterPro" id="IPR015413">
    <property type="entry name" value="Methionyl/Leucyl_tRNA_Synth"/>
</dbReference>
<dbReference type="InterPro" id="IPR004493">
    <property type="entry name" value="Leu-tRNA-synth_Ia_arc/euk"/>
</dbReference>
<comment type="similarity">
    <text evidence="1 10">Belongs to the class-I aminoacyl-tRNA synthetase family.</text>
</comment>
<evidence type="ECO:0000256" key="11">
    <source>
        <dbReference type="SAM" id="MobiDB-lite"/>
    </source>
</evidence>
<dbReference type="Gene3D" id="3.40.50.620">
    <property type="entry name" value="HUPs"/>
    <property type="match status" value="1"/>
</dbReference>
<dbReference type="Gene3D" id="3.90.740.10">
    <property type="entry name" value="Valyl/Leucyl/Isoleucyl-tRNA synthetase, editing domain"/>
    <property type="match status" value="1"/>
</dbReference>
<dbReference type="NCBIfam" id="TIGR00395">
    <property type="entry name" value="leuS_arch"/>
    <property type="match status" value="1"/>
</dbReference>
<feature type="compositionally biased region" description="Polar residues" evidence="11">
    <location>
        <begin position="13"/>
        <end position="23"/>
    </location>
</feature>
<keyword evidence="5 10" id="KW-0067">ATP-binding</keyword>
<dbReference type="SUPFAM" id="SSF52374">
    <property type="entry name" value="Nucleotidylyl transferase"/>
    <property type="match status" value="1"/>
</dbReference>
<evidence type="ECO:0000259" key="14">
    <source>
        <dbReference type="Pfam" id="PF09334"/>
    </source>
</evidence>
<dbReference type="AlphaFoldDB" id="A0A0A2KZV1"/>
<evidence type="ECO:0000313" key="16">
    <source>
        <dbReference type="EMBL" id="KGO73342.1"/>
    </source>
</evidence>
<dbReference type="Gene3D" id="1.10.730.10">
    <property type="entry name" value="Isoleucyl-tRNA Synthetase, Domain 1"/>
    <property type="match status" value="1"/>
</dbReference>
<dbReference type="HOGENOM" id="CLU_004174_1_1_1"/>
<dbReference type="FunFam" id="3.90.740.10:FF:000001">
    <property type="entry name" value="Leucine--tRNA ligase, cytoplasmic"/>
    <property type="match status" value="1"/>
</dbReference>
<dbReference type="OMA" id="KFIEWQF"/>
<gene>
    <name evidence="16" type="ORF">PITC_086300</name>
</gene>
<dbReference type="InterPro" id="IPR009008">
    <property type="entry name" value="Val/Leu/Ile-tRNA-synth_edit"/>
</dbReference>
<evidence type="ECO:0000259" key="12">
    <source>
        <dbReference type="Pfam" id="PF00133"/>
    </source>
</evidence>
<evidence type="ECO:0000256" key="6">
    <source>
        <dbReference type="ARBA" id="ARBA00022917"/>
    </source>
</evidence>
<dbReference type="PANTHER" id="PTHR45794:SF1">
    <property type="entry name" value="LEUCINE--TRNA LIGASE, CYTOPLASMIC"/>
    <property type="match status" value="1"/>
</dbReference>
<sequence length="1125" mass="126276">MAAAVASAAELDPSNSSKNTLKLENTEKRDTLIAIEKKYQAQWKENKVFEVDAPSFEEAPQGAMTPAELREKYPKFFGTMAYPYMNGTLHAGHSFTASKVEFMAGFARMEGKRALFPLGFHCTGMPIKACADKLANEVKKFGQGFEGYNEEAEAAEDLLAAPTQEVKTEAGEKFSGKKSKAAAKTVKMKYQFQIMLAIGVPLNEIHKFADAAHWLDHFPPLAIRDLDSMGARVDWRRQFVTTDANPYYDAFVRWQMNRLHELGKIMYGNRYTVYSPKDGQPCMDHDRTEGEGIGPQEYSAIKLQVKEWSPKMAELVKGKVEDDAKVYFVPATLRPETMYGQTSCFVGPKINYGLFKLKEKEYIVVTKRAAWNMAFQGHFFDDKFPKTQDELPQVLEVPGSAFVGTLVNAPLSFHTAGIRILPMESVSAAKGTGVVTSVPSDSPDDYATLVDLAKKAEYYGIQKEWAELEIFPLIDTPTYGSLTAPALVKELKINSPKDVTQLAQAKDLAYMEGFYKGTMLVGKYKGEAVSDAKDKVRKDLYDSGDAFPFADPMGKVVSRSGDDCVVAYLGQWFLNYGENDAEWQQETLNHVVNNLNTYSAECKNGFEKNLSWLNRWACARTYGLGSQLPWDKQFLVESLSDSTVYMAYYTIAHLLHGDRYGKTTGPLKVTAEQMTDEVWDYIFTRREISDELVTKSGISKESLQKMRREFEYWYPLDVRVSGKDLIQNHLTFFLYIHIALFPKEYWPRGVRANGHLLLNGEKMSKSTGNFLTLKDAVDKFGADATRIAFADAGDSIEDANFEESVANSNILRLHTLKDWIEDVAKDETLRTGPADAFADKLFNNELNSLVRETQKHYQDTNFKLALKSGLYDFTSSRDSYREASTAAGVGMHRETILRYIELQALMLAPITPHWAEHIWLEVLKKSESIHHAKFPVVPEPSPELTAAQNYVRGTASNIMGSEANFTKKLSKGKAITFDPRKPKKLTIFVAKKYPNWQEKYIDLVRDSFDSLNLSFNDKELSAKVGKFGEMKKAMPFVQNLKRRLVNAGESPATVFDRKLPFDELAVLSEMVGGLKRTSGFKEIEIIAVDEGGKTGEVVGTGEKREGLSGENAVPGTPTFQFVNVE</sequence>
<evidence type="ECO:0000256" key="8">
    <source>
        <dbReference type="ARBA" id="ARBA00030520"/>
    </source>
</evidence>
<dbReference type="InterPro" id="IPR002300">
    <property type="entry name" value="aa-tRNA-synth_Ia"/>
</dbReference>
<keyword evidence="7 10" id="KW-0030">Aminoacyl-tRNA synthetase</keyword>
<dbReference type="CDD" id="cd07959">
    <property type="entry name" value="Anticodon_Ia_Leu_AEc"/>
    <property type="match status" value="1"/>
</dbReference>
<dbReference type="EMBL" id="JQGA01000828">
    <property type="protein sequence ID" value="KGO73342.1"/>
    <property type="molecule type" value="Genomic_DNA"/>
</dbReference>
<evidence type="ECO:0000256" key="4">
    <source>
        <dbReference type="ARBA" id="ARBA00022741"/>
    </source>
</evidence>
<keyword evidence="3 10" id="KW-0436">Ligase</keyword>
<keyword evidence="4 10" id="KW-0547">Nucleotide-binding</keyword>
<dbReference type="Pfam" id="PF00133">
    <property type="entry name" value="tRNA-synt_1"/>
    <property type="match status" value="1"/>
</dbReference>
<evidence type="ECO:0000256" key="9">
    <source>
        <dbReference type="ARBA" id="ARBA00047469"/>
    </source>
</evidence>
<keyword evidence="17" id="KW-1185">Reference proteome</keyword>
<feature type="domain" description="Leucine--tRNA ligase RagD-binding" evidence="15">
    <location>
        <begin position="989"/>
        <end position="1050"/>
    </location>
</feature>
<dbReference type="InterPro" id="IPR014729">
    <property type="entry name" value="Rossmann-like_a/b/a_fold"/>
</dbReference>
<dbReference type="Pfam" id="PF08264">
    <property type="entry name" value="Anticodon_1"/>
    <property type="match status" value="1"/>
</dbReference>
<feature type="domain" description="Aminoacyl-tRNA synthetase class Ia" evidence="12">
    <location>
        <begin position="68"/>
        <end position="151"/>
    </location>
</feature>
<dbReference type="InterPro" id="IPR013155">
    <property type="entry name" value="M/V/L/I-tRNA-synth_anticd-bd"/>
</dbReference>
<dbReference type="EC" id="6.1.1.4" evidence="2"/>
<dbReference type="NCBIfam" id="NF008957">
    <property type="entry name" value="PRK12300.1"/>
    <property type="match status" value="1"/>
</dbReference>
<dbReference type="SUPFAM" id="SSF50677">
    <property type="entry name" value="ValRS/IleRS/LeuRS editing domain"/>
    <property type="match status" value="1"/>
</dbReference>
<feature type="region of interest" description="Disordered" evidence="11">
    <location>
        <begin position="1"/>
        <end position="25"/>
    </location>
</feature>
<name>A0A0A2KZV1_PENIT</name>
<evidence type="ECO:0000256" key="5">
    <source>
        <dbReference type="ARBA" id="ARBA00022840"/>
    </source>
</evidence>
<dbReference type="Pfam" id="PF24810">
    <property type="entry name" value="RBD_LARS1"/>
    <property type="match status" value="1"/>
</dbReference>
<evidence type="ECO:0000256" key="2">
    <source>
        <dbReference type="ARBA" id="ARBA00013164"/>
    </source>
</evidence>
<evidence type="ECO:0000259" key="15">
    <source>
        <dbReference type="Pfam" id="PF24810"/>
    </source>
</evidence>
<evidence type="ECO:0000313" key="17">
    <source>
        <dbReference type="Proteomes" id="UP000030104"/>
    </source>
</evidence>
<feature type="domain" description="Methionyl/Valyl/Leucyl/Isoleucyl-tRNA synthetase anticodon-binding" evidence="13">
    <location>
        <begin position="839"/>
        <end position="944"/>
    </location>
</feature>
<dbReference type="GO" id="GO:0006429">
    <property type="term" value="P:leucyl-tRNA aminoacylation"/>
    <property type="evidence" value="ECO:0007669"/>
    <property type="project" value="InterPro"/>
</dbReference>
<accession>A0A0A2KZV1</accession>
<dbReference type="GO" id="GO:0002161">
    <property type="term" value="F:aminoacyl-tRNA deacylase activity"/>
    <property type="evidence" value="ECO:0007669"/>
    <property type="project" value="InterPro"/>
</dbReference>
<evidence type="ECO:0000259" key="13">
    <source>
        <dbReference type="Pfam" id="PF08264"/>
    </source>
</evidence>
<protein>
    <recommendedName>
        <fullName evidence="2">leucine--tRNA ligase</fullName>
        <ecNumber evidence="2">6.1.1.4</ecNumber>
    </recommendedName>
    <alternativeName>
        <fullName evidence="8">Leucyl-tRNA synthetase</fullName>
    </alternativeName>
</protein>
<organism evidence="16 17">
    <name type="scientific">Penicillium italicum</name>
    <name type="common">Blue mold</name>
    <dbReference type="NCBI Taxonomy" id="40296"/>
    <lineage>
        <taxon>Eukaryota</taxon>
        <taxon>Fungi</taxon>
        <taxon>Dikarya</taxon>
        <taxon>Ascomycota</taxon>
        <taxon>Pezizomycotina</taxon>
        <taxon>Eurotiomycetes</taxon>
        <taxon>Eurotiomycetidae</taxon>
        <taxon>Eurotiales</taxon>
        <taxon>Aspergillaceae</taxon>
        <taxon>Penicillium</taxon>
    </lineage>
</organism>
<comment type="caution">
    <text evidence="16">The sequence shown here is derived from an EMBL/GenBank/DDBJ whole genome shotgun (WGS) entry which is preliminary data.</text>
</comment>
<evidence type="ECO:0000256" key="10">
    <source>
        <dbReference type="RuleBase" id="RU363039"/>
    </source>
</evidence>